<dbReference type="InterPro" id="IPR036188">
    <property type="entry name" value="FAD/NAD-bd_sf"/>
</dbReference>
<dbReference type="GO" id="GO:0050031">
    <property type="term" value="F:L-pipecolate oxidase activity"/>
    <property type="evidence" value="ECO:0007669"/>
    <property type="project" value="TreeGrafter"/>
</dbReference>
<dbReference type="AlphaFoldDB" id="W9VR47"/>
<gene>
    <name evidence="7" type="ORF">A1O7_08412</name>
</gene>
<dbReference type="GO" id="GO:0050660">
    <property type="term" value="F:flavin adenine dinucleotide binding"/>
    <property type="evidence" value="ECO:0007669"/>
    <property type="project" value="InterPro"/>
</dbReference>
<evidence type="ECO:0000256" key="4">
    <source>
        <dbReference type="ARBA" id="ARBA00022827"/>
    </source>
</evidence>
<comment type="caution">
    <text evidence="7">The sequence shown here is derived from an EMBL/GenBank/DDBJ whole genome shotgun (WGS) entry which is preliminary data.</text>
</comment>
<evidence type="ECO:0000256" key="5">
    <source>
        <dbReference type="ARBA" id="ARBA00023002"/>
    </source>
</evidence>
<keyword evidence="8" id="KW-1185">Reference proteome</keyword>
<evidence type="ECO:0000313" key="8">
    <source>
        <dbReference type="Proteomes" id="UP000019473"/>
    </source>
</evidence>
<dbReference type="EMBL" id="AMGW01000006">
    <property type="protein sequence ID" value="EXJ55485.1"/>
    <property type="molecule type" value="Genomic_DNA"/>
</dbReference>
<evidence type="ECO:0000259" key="6">
    <source>
        <dbReference type="Pfam" id="PF01266"/>
    </source>
</evidence>
<dbReference type="Proteomes" id="UP000019473">
    <property type="component" value="Unassembled WGS sequence"/>
</dbReference>
<dbReference type="GeneID" id="19182980"/>
<keyword evidence="4" id="KW-0274">FAD</keyword>
<dbReference type="PANTHER" id="PTHR10961">
    <property type="entry name" value="PEROXISOMAL SARCOSINE OXIDASE"/>
    <property type="match status" value="1"/>
</dbReference>
<evidence type="ECO:0000256" key="2">
    <source>
        <dbReference type="ARBA" id="ARBA00010989"/>
    </source>
</evidence>
<dbReference type="eggNOG" id="KOG2820">
    <property type="taxonomic scope" value="Eukaryota"/>
</dbReference>
<dbReference type="STRING" id="1182544.W9VR47"/>
<dbReference type="GO" id="GO:0008115">
    <property type="term" value="F:sarcosine oxidase activity"/>
    <property type="evidence" value="ECO:0007669"/>
    <property type="project" value="TreeGrafter"/>
</dbReference>
<dbReference type="HOGENOM" id="CLU_1107016_0_0_1"/>
<organism evidence="7 8">
    <name type="scientific">Cladophialophora yegresii CBS 114405</name>
    <dbReference type="NCBI Taxonomy" id="1182544"/>
    <lineage>
        <taxon>Eukaryota</taxon>
        <taxon>Fungi</taxon>
        <taxon>Dikarya</taxon>
        <taxon>Ascomycota</taxon>
        <taxon>Pezizomycotina</taxon>
        <taxon>Eurotiomycetes</taxon>
        <taxon>Chaetothyriomycetidae</taxon>
        <taxon>Chaetothyriales</taxon>
        <taxon>Herpotrichiellaceae</taxon>
        <taxon>Cladophialophora</taxon>
    </lineage>
</organism>
<dbReference type="InterPro" id="IPR045170">
    <property type="entry name" value="MTOX"/>
</dbReference>
<dbReference type="Gene3D" id="3.50.50.60">
    <property type="entry name" value="FAD/NAD(P)-binding domain"/>
    <property type="match status" value="1"/>
</dbReference>
<name>W9VR47_9EURO</name>
<dbReference type="OrthoDB" id="2219495at2759"/>
<reference evidence="7 8" key="1">
    <citation type="submission" date="2013-03" db="EMBL/GenBank/DDBJ databases">
        <title>The Genome Sequence of Cladophialophora yegresii CBS 114405.</title>
        <authorList>
            <consortium name="The Broad Institute Genomics Platform"/>
            <person name="Cuomo C."/>
            <person name="de Hoog S."/>
            <person name="Gorbushina A."/>
            <person name="Walker B."/>
            <person name="Young S.K."/>
            <person name="Zeng Q."/>
            <person name="Gargeya S."/>
            <person name="Fitzgerald M."/>
            <person name="Haas B."/>
            <person name="Abouelleil A."/>
            <person name="Allen A.W."/>
            <person name="Alvarado L."/>
            <person name="Arachchi H.M."/>
            <person name="Berlin A.M."/>
            <person name="Chapman S.B."/>
            <person name="Gainer-Dewar J."/>
            <person name="Goldberg J."/>
            <person name="Griggs A."/>
            <person name="Gujja S."/>
            <person name="Hansen M."/>
            <person name="Howarth C."/>
            <person name="Imamovic A."/>
            <person name="Ireland A."/>
            <person name="Larimer J."/>
            <person name="McCowan C."/>
            <person name="Murphy C."/>
            <person name="Pearson M."/>
            <person name="Poon T.W."/>
            <person name="Priest M."/>
            <person name="Roberts A."/>
            <person name="Saif S."/>
            <person name="Shea T."/>
            <person name="Sisk P."/>
            <person name="Sykes S."/>
            <person name="Wortman J."/>
            <person name="Nusbaum C."/>
            <person name="Birren B."/>
        </authorList>
    </citation>
    <scope>NUCLEOTIDE SEQUENCE [LARGE SCALE GENOMIC DNA]</scope>
    <source>
        <strain evidence="7 8">CBS 114405</strain>
    </source>
</reference>
<evidence type="ECO:0000313" key="7">
    <source>
        <dbReference type="EMBL" id="EXJ55485.1"/>
    </source>
</evidence>
<keyword evidence="5" id="KW-0560">Oxidoreductase</keyword>
<dbReference type="SUPFAM" id="SSF51905">
    <property type="entry name" value="FAD/NAD(P)-binding domain"/>
    <property type="match status" value="1"/>
</dbReference>
<dbReference type="GO" id="GO:0004657">
    <property type="term" value="F:proline dehydrogenase activity"/>
    <property type="evidence" value="ECO:0007669"/>
    <property type="project" value="TreeGrafter"/>
</dbReference>
<accession>W9VR47</accession>
<protein>
    <recommendedName>
        <fullName evidence="6">FAD dependent oxidoreductase domain-containing protein</fullName>
    </recommendedName>
</protein>
<comment type="cofactor">
    <cofactor evidence="1">
        <name>FAD</name>
        <dbReference type="ChEBI" id="CHEBI:57692"/>
    </cofactor>
</comment>
<evidence type="ECO:0000256" key="1">
    <source>
        <dbReference type="ARBA" id="ARBA00001974"/>
    </source>
</evidence>
<dbReference type="RefSeq" id="XP_007760595.1">
    <property type="nucleotide sequence ID" value="XM_007762405.1"/>
</dbReference>
<dbReference type="InterPro" id="IPR006076">
    <property type="entry name" value="FAD-dep_OxRdtase"/>
</dbReference>
<dbReference type="SUPFAM" id="SSF54373">
    <property type="entry name" value="FAD-linked reductases, C-terminal domain"/>
    <property type="match status" value="1"/>
</dbReference>
<dbReference type="Pfam" id="PF01266">
    <property type="entry name" value="DAO"/>
    <property type="match status" value="1"/>
</dbReference>
<dbReference type="Gene3D" id="3.30.9.10">
    <property type="entry name" value="D-Amino Acid Oxidase, subunit A, domain 2"/>
    <property type="match status" value="1"/>
</dbReference>
<proteinExistence type="inferred from homology"/>
<dbReference type="PANTHER" id="PTHR10961:SF45">
    <property type="entry name" value="FAD DEPENDENT OXIDOREDUCTASE DOMAIN-CONTAINING PROTEIN-RELATED"/>
    <property type="match status" value="1"/>
</dbReference>
<evidence type="ECO:0000256" key="3">
    <source>
        <dbReference type="ARBA" id="ARBA00022630"/>
    </source>
</evidence>
<dbReference type="VEuPathDB" id="FungiDB:A1O7_08412"/>
<keyword evidence="3" id="KW-0285">Flavoprotein</keyword>
<feature type="domain" description="FAD dependent oxidoreductase" evidence="6">
    <location>
        <begin position="17"/>
        <end position="239"/>
    </location>
</feature>
<comment type="similarity">
    <text evidence="2">Belongs to the MSOX/MTOX family.</text>
</comment>
<sequence length="251" mass="27737">MEASLDCHVSRIKRSLSGWVDANKAITQLRDECVELGVSFITGRAGTATGFRTDSQGVTQAVATLAGVPVTGDKFVLAAGAWAARLASFYNSTLSTAQIVGYMRLTPEEMRRLETLPIYINFSTDWFNFPPHGETQLLKMAVHGWGYTRRPDKDDPVITADCLSSPPLQPARSTRPNFVPVDGESRLRQGLREILPELAGRPFERLALCWYTDTPSGDFIIDYHPDYKNLLVAGGGSGQYVLFESEKFQIS</sequence>